<feature type="repeat" description="PPR" evidence="5">
    <location>
        <begin position="487"/>
        <end position="521"/>
    </location>
</feature>
<dbReference type="EMBL" id="HE796910">
    <property type="protein sequence ID" value="CCL99002.1"/>
    <property type="molecule type" value="Genomic_DNA"/>
</dbReference>
<evidence type="ECO:0000256" key="6">
    <source>
        <dbReference type="SAM" id="MobiDB-lite"/>
    </source>
</evidence>
<evidence type="ECO:0008006" key="9">
    <source>
        <dbReference type="Google" id="ProtNLM"/>
    </source>
</evidence>
<evidence type="ECO:0000256" key="4">
    <source>
        <dbReference type="ARBA" id="ARBA00044511"/>
    </source>
</evidence>
<feature type="compositionally biased region" description="Low complexity" evidence="6">
    <location>
        <begin position="36"/>
        <end position="51"/>
    </location>
</feature>
<dbReference type="FunCoup" id="J4HSL7">
    <property type="interactions" value="131"/>
</dbReference>
<protein>
    <recommendedName>
        <fullName evidence="9">Pentacotripeptide-repeat region of PRORP domain-containing protein</fullName>
    </recommendedName>
</protein>
<dbReference type="AlphaFoldDB" id="J4HSL7"/>
<feature type="region of interest" description="Disordered" evidence="6">
    <location>
        <begin position="35"/>
        <end position="60"/>
    </location>
</feature>
<evidence type="ECO:0000256" key="2">
    <source>
        <dbReference type="ARBA" id="ARBA00022737"/>
    </source>
</evidence>
<dbReference type="STRING" id="599839.J4HSL7"/>
<dbReference type="InterPro" id="IPR011990">
    <property type="entry name" value="TPR-like_helical_dom_sf"/>
</dbReference>
<comment type="similarity">
    <text evidence="1">Belongs to the CCM1 family.</text>
</comment>
<keyword evidence="2" id="KW-0677">Repeat</keyword>
<comment type="function">
    <text evidence="3">Regulates mitochondrial small subunit maturation by controlling 15S rRNA 5'-end processing. Localizes to the 5' precursor of the 15S rRNA in a position that is subsequently occupied by mS47 in the mature yeast mtSSU. Uses structure and sequence-specific RNA recognition, binding to a single-stranded region of the precursor and specifically recognizing bases -6 to -1. The exchange of Ccm1 for mS47 is coupled to the irreversible removal of precursor rRNA that is accompanied by conformational changes of the mitoribosomal proteins uS5m and mS26. These conformational changes signal completion of 5'-end rRNA processing through protection of the mature 5'-end of the 15S rRNA and stabilization of mS47. The removal of the 5' precursor together with the dissociation of Ccm1 may be catalyzed by the 5'-3' exoribonuclease Pet127. Involved in the specific removal of group I introns in mitochondrial encoded transcripts.</text>
</comment>
<evidence type="ECO:0000256" key="3">
    <source>
        <dbReference type="ARBA" id="ARBA00044493"/>
    </source>
</evidence>
<dbReference type="Proteomes" id="UP000006352">
    <property type="component" value="Unassembled WGS sequence"/>
</dbReference>
<evidence type="ECO:0000313" key="8">
    <source>
        <dbReference type="Proteomes" id="UP000006352"/>
    </source>
</evidence>
<dbReference type="Gene3D" id="1.25.40.10">
    <property type="entry name" value="Tetratricopeptide repeat domain"/>
    <property type="match status" value="4"/>
</dbReference>
<organism evidence="7 8">
    <name type="scientific">Fibroporia radiculosa</name>
    <dbReference type="NCBI Taxonomy" id="599839"/>
    <lineage>
        <taxon>Eukaryota</taxon>
        <taxon>Fungi</taxon>
        <taxon>Dikarya</taxon>
        <taxon>Basidiomycota</taxon>
        <taxon>Agaricomycotina</taxon>
        <taxon>Agaricomycetes</taxon>
        <taxon>Polyporales</taxon>
        <taxon>Fibroporiaceae</taxon>
        <taxon>Fibroporia</taxon>
    </lineage>
</organism>
<dbReference type="PROSITE" id="PS51375">
    <property type="entry name" value="PPR"/>
    <property type="match status" value="3"/>
</dbReference>
<dbReference type="GeneID" id="24093913"/>
<feature type="repeat" description="PPR" evidence="5">
    <location>
        <begin position="816"/>
        <end position="851"/>
    </location>
</feature>
<accession>J4HSL7</accession>
<reference evidence="7 8" key="1">
    <citation type="journal article" date="2012" name="Appl. Environ. Microbiol.">
        <title>Short-read sequencing for genomic analysis of the brown rot fungus Fibroporia radiculosa.</title>
        <authorList>
            <person name="Tang J.D."/>
            <person name="Perkins A.D."/>
            <person name="Sonstegard T.S."/>
            <person name="Schroeder S.G."/>
            <person name="Burgess S.C."/>
            <person name="Diehl S.V."/>
        </authorList>
    </citation>
    <scope>NUCLEOTIDE SEQUENCE [LARGE SCALE GENOMIC DNA]</scope>
    <source>
        <strain evidence="7 8">TFFH 294</strain>
    </source>
</reference>
<keyword evidence="8" id="KW-1185">Reference proteome</keyword>
<dbReference type="InParanoid" id="J4HSL7"/>
<dbReference type="NCBIfam" id="TIGR00756">
    <property type="entry name" value="PPR"/>
    <property type="match status" value="3"/>
</dbReference>
<dbReference type="HOGENOM" id="CLU_002074_1_0_1"/>
<name>J4HSL7_9APHY</name>
<evidence type="ECO:0000313" key="7">
    <source>
        <dbReference type="EMBL" id="CCL99002.1"/>
    </source>
</evidence>
<proteinExistence type="inferred from homology"/>
<evidence type="ECO:0000256" key="5">
    <source>
        <dbReference type="PROSITE-ProRule" id="PRU00708"/>
    </source>
</evidence>
<dbReference type="RefSeq" id="XP_012178285.1">
    <property type="nucleotide sequence ID" value="XM_012322895.1"/>
</dbReference>
<comment type="subunit">
    <text evidence="4">Binds to mitochondrial small subunit 15S rRNA.</text>
</comment>
<dbReference type="InterPro" id="IPR002885">
    <property type="entry name" value="PPR_rpt"/>
</dbReference>
<sequence>MLPKVANHLLHHTARAVAAAQNQTGHTIRNVLQLQSSSGTSSSNSGRSSYGAGSGGPKYSSGRTYTGYSGAGRAVTQAESITSNDATYGGEDELEETSSEIPKAPSLAQKKGIFLHAPVRGKETLTVLKKVQSTIRSQHAFAARAGGDDTLVDLFPPSSLPPPSNVLAIDEKSFEENAPSLVSSTPPKSAEKDAAEQEVFKVINDAEATGDRSRVLEAVEGLRSQSRLLSAAGYNAALRAVSSVRQPGEDLRVILGLYNDMLHRSILPNFRTYINLITAFTDRDVEVQGVIRVIELRIKKRSAFGRADSSANAVDQKRLAALRAESNFRSAMTLFQSACAVPANAPSMEIYAALLRSCALHANVDAAVRVFAHLERRSDVLPSPQIFDYLISAYSNVGDLHGAKEVFEEFKESCRSNRISSFKPSGIPKVDKTLATKARMSRINVWNRMIKAYILGGQHTLAIGLLEQMLDTKAGDALKVADIPPPSASTFGQIIRGFCDVGEVDTALSWFDRLLEQDVPPRSPWEASVTPARPDRAMYVKLIDSLAVLGRIDDMNRVFSQFLERAPQDSLQVTEYERRTVSQANYYLRPQANAESDEDYTPATSDIAAETAADDHRLVQVPADYDATVIGQTIDQCLFPPNNANAHQAYDRFNNARQKGQYPHTGVMARLIGYLGREGEVMKIRDVYQAAQTLLATMEYDKEGQSAGWFQIEDSMIIGLAHAGDVDAAHVHRVRIMDHGGMPTADAYGALIHHVKDTTDDASNAMALWQEAQAGAVRPNIYLYNTIISKLAKARRADDALALFHEMKHNQGLAPSSVTYGALIAACCRVGDASSAERLFDEMSQQSNFKPRIPPYNTMMQLYTHTKPDRARVLHYYEALLNANVKPTAHTYKLLLDAYGTIEPIDNQAAEAVFERVTSGSRPLVQGTHWASLINSWGCAQKNLERALAIFDSIASHPSTRRSGTVLPDAVIFEALINVLVTHRRTDIIPQYMQRLESHGVHMTAYIANLLIKGYAAVGDIERSREIFESLADPPEGVAAPHNHAPHDNEAAAAPVPTNALVYREPSTWEAMVRAELGNANRDEAIALLQRLQARKFPPAVYNRISGIMLDDSVSPWATPSASP</sequence>
<gene>
    <name evidence="7" type="ORF">FIBRA_01010</name>
</gene>
<evidence type="ECO:0000256" key="1">
    <source>
        <dbReference type="ARBA" id="ARBA00006192"/>
    </source>
</evidence>
<dbReference type="Pfam" id="PF13041">
    <property type="entry name" value="PPR_2"/>
    <property type="match status" value="1"/>
</dbReference>
<dbReference type="OrthoDB" id="411857at2759"/>
<feature type="region of interest" description="Disordered" evidence="6">
    <location>
        <begin position="73"/>
        <end position="105"/>
    </location>
</feature>
<dbReference type="PANTHER" id="PTHR47447">
    <property type="entry name" value="OS03G0856100 PROTEIN"/>
    <property type="match status" value="1"/>
</dbReference>
<feature type="repeat" description="PPR" evidence="5">
    <location>
        <begin position="780"/>
        <end position="810"/>
    </location>
</feature>
<dbReference type="PANTHER" id="PTHR47447:SF17">
    <property type="entry name" value="OS12G0638900 PROTEIN"/>
    <property type="match status" value="1"/>
</dbReference>
<dbReference type="SUPFAM" id="SSF48452">
    <property type="entry name" value="TPR-like"/>
    <property type="match status" value="1"/>
</dbReference>
<dbReference type="Pfam" id="PF01535">
    <property type="entry name" value="PPR"/>
    <property type="match status" value="4"/>
</dbReference>
<feature type="compositionally biased region" description="Polar residues" evidence="6">
    <location>
        <begin position="77"/>
        <end position="86"/>
    </location>
</feature>